<dbReference type="EMBL" id="JAMQPM010000007">
    <property type="protein sequence ID" value="MCW7527542.1"/>
    <property type="molecule type" value="Genomic_DNA"/>
</dbReference>
<evidence type="ECO:0000313" key="7">
    <source>
        <dbReference type="Proteomes" id="UP001208912"/>
    </source>
</evidence>
<keyword evidence="7" id="KW-1185">Reference proteome</keyword>
<dbReference type="PROSITE" id="PS50110">
    <property type="entry name" value="RESPONSE_REGULATORY"/>
    <property type="match status" value="1"/>
</dbReference>
<dbReference type="AlphaFoldDB" id="A0AAW5VIJ5"/>
<dbReference type="PANTHER" id="PTHR44591:SF3">
    <property type="entry name" value="RESPONSE REGULATORY DOMAIN-CONTAINING PROTEIN"/>
    <property type="match status" value="1"/>
</dbReference>
<dbReference type="Proteomes" id="UP001208540">
    <property type="component" value="Unassembled WGS sequence"/>
</dbReference>
<dbReference type="EMBL" id="JAMQPL010000007">
    <property type="protein sequence ID" value="MCW7531396.1"/>
    <property type="molecule type" value="Genomic_DNA"/>
</dbReference>
<feature type="modified residue" description="4-aspartylphosphate" evidence="2">
    <location>
        <position position="53"/>
    </location>
</feature>
<reference evidence="5 7" key="1">
    <citation type="submission" date="2022-06" db="EMBL/GenBank/DDBJ databases">
        <title>Leptospira isolates from biofilms formed at urban environments.</title>
        <authorList>
            <person name="Ribeiro P.S."/>
            <person name="Sousa T."/>
            <person name="Carvalho N."/>
            <person name="Aburjaile F."/>
            <person name="Neves F."/>
            <person name="Oliveira D."/>
            <person name="Blanco L."/>
            <person name="Lima J."/>
            <person name="Costa F."/>
            <person name="Brenig B."/>
            <person name="Soares S."/>
            <person name="Ramos R."/>
            <person name="Goes-Neto A."/>
            <person name="Matiuzzi M."/>
            <person name="Azevedo V."/>
            <person name="Ristow P."/>
        </authorList>
    </citation>
    <scope>NUCLEOTIDE SEQUENCE</scope>
    <source>
        <strain evidence="4 7">VSF19</strain>
        <strain evidence="5">VSF20</strain>
    </source>
</reference>
<dbReference type="GO" id="GO:0000160">
    <property type="term" value="P:phosphorelay signal transduction system"/>
    <property type="evidence" value="ECO:0007669"/>
    <property type="project" value="InterPro"/>
</dbReference>
<protein>
    <submittedName>
        <fullName evidence="5">Response regulator</fullName>
    </submittedName>
</protein>
<evidence type="ECO:0000313" key="6">
    <source>
        <dbReference type="Proteomes" id="UP001208540"/>
    </source>
</evidence>
<evidence type="ECO:0000313" key="4">
    <source>
        <dbReference type="EMBL" id="MCW7527542.1"/>
    </source>
</evidence>
<dbReference type="InterPro" id="IPR050595">
    <property type="entry name" value="Bact_response_regulator"/>
</dbReference>
<comment type="caution">
    <text evidence="5">The sequence shown here is derived from an EMBL/GenBank/DDBJ whole genome shotgun (WGS) entry which is preliminary data.</text>
</comment>
<dbReference type="SUPFAM" id="SSF52172">
    <property type="entry name" value="CheY-like"/>
    <property type="match status" value="1"/>
</dbReference>
<dbReference type="SMART" id="SM00448">
    <property type="entry name" value="REC"/>
    <property type="match status" value="1"/>
</dbReference>
<gene>
    <name evidence="4" type="ORF">ND861_14385</name>
    <name evidence="5" type="ORF">ND862_14335</name>
</gene>
<evidence type="ECO:0000313" key="5">
    <source>
        <dbReference type="EMBL" id="MCW7531396.1"/>
    </source>
</evidence>
<dbReference type="InterPro" id="IPR011006">
    <property type="entry name" value="CheY-like_superfamily"/>
</dbReference>
<dbReference type="PANTHER" id="PTHR44591">
    <property type="entry name" value="STRESS RESPONSE REGULATOR PROTEIN 1"/>
    <property type="match status" value="1"/>
</dbReference>
<dbReference type="Pfam" id="PF00072">
    <property type="entry name" value="Response_reg"/>
    <property type="match status" value="1"/>
</dbReference>
<evidence type="ECO:0000259" key="3">
    <source>
        <dbReference type="PROSITE" id="PS50110"/>
    </source>
</evidence>
<dbReference type="InterPro" id="IPR001789">
    <property type="entry name" value="Sig_transdc_resp-reg_receiver"/>
</dbReference>
<accession>A0AAW5VIJ5</accession>
<dbReference type="RefSeq" id="WP_265352809.1">
    <property type="nucleotide sequence ID" value="NZ_JAMQPL010000007.1"/>
</dbReference>
<keyword evidence="1 2" id="KW-0597">Phosphoprotein</keyword>
<organism evidence="5 6">
    <name type="scientific">Leptospira soteropolitanensis</name>
    <dbReference type="NCBI Taxonomy" id="2950025"/>
    <lineage>
        <taxon>Bacteria</taxon>
        <taxon>Pseudomonadati</taxon>
        <taxon>Spirochaetota</taxon>
        <taxon>Spirochaetia</taxon>
        <taxon>Leptospirales</taxon>
        <taxon>Leptospiraceae</taxon>
        <taxon>Leptospira</taxon>
    </lineage>
</organism>
<name>A0AAW5VIJ5_9LEPT</name>
<feature type="domain" description="Response regulatory" evidence="3">
    <location>
        <begin position="3"/>
        <end position="120"/>
    </location>
</feature>
<evidence type="ECO:0000256" key="1">
    <source>
        <dbReference type="ARBA" id="ARBA00022553"/>
    </source>
</evidence>
<sequence>MATILVVDDSAAVLKIVRLALSSQGHKVITCDTGEKALEILKSDASIQLGIFDFNMPGISGIELILETKKIRNQKAFKFLVLSVENKPEIISRALVNGADAWMMKPFNNEQLIKQVTELIEKDASL</sequence>
<evidence type="ECO:0000256" key="2">
    <source>
        <dbReference type="PROSITE-ProRule" id="PRU00169"/>
    </source>
</evidence>
<dbReference type="Proteomes" id="UP001208912">
    <property type="component" value="Unassembled WGS sequence"/>
</dbReference>
<dbReference type="Gene3D" id="3.40.50.2300">
    <property type="match status" value="1"/>
</dbReference>
<proteinExistence type="predicted"/>